<accession>A0ABP3H9L2</accession>
<protein>
    <submittedName>
        <fullName evidence="2">Uncharacterized protein</fullName>
    </submittedName>
</protein>
<evidence type="ECO:0000313" key="2">
    <source>
        <dbReference type="EMBL" id="GAA0364354.1"/>
    </source>
</evidence>
<gene>
    <name evidence="2" type="ORF">GCM10008932_15880</name>
</gene>
<keyword evidence="1" id="KW-1133">Transmembrane helix</keyword>
<feature type="transmembrane region" description="Helical" evidence="1">
    <location>
        <begin position="102"/>
        <end position="119"/>
    </location>
</feature>
<reference evidence="3" key="1">
    <citation type="journal article" date="2019" name="Int. J. Syst. Evol. Microbiol.">
        <title>The Global Catalogue of Microorganisms (GCM) 10K type strain sequencing project: providing services to taxonomists for standard genome sequencing and annotation.</title>
        <authorList>
            <consortium name="The Broad Institute Genomics Platform"/>
            <consortium name="The Broad Institute Genome Sequencing Center for Infectious Disease"/>
            <person name="Wu L."/>
            <person name="Ma J."/>
        </authorList>
    </citation>
    <scope>NUCLEOTIDE SEQUENCE [LARGE SCALE GENOMIC DNA]</scope>
    <source>
        <strain evidence="3">JCM 12662</strain>
    </source>
</reference>
<keyword evidence="1" id="KW-0812">Transmembrane</keyword>
<name>A0ABP3H9L2_9LACT</name>
<dbReference type="EMBL" id="BAAACW010000101">
    <property type="protein sequence ID" value="GAA0364354.1"/>
    <property type="molecule type" value="Genomic_DNA"/>
</dbReference>
<dbReference type="Proteomes" id="UP001501166">
    <property type="component" value="Unassembled WGS sequence"/>
</dbReference>
<keyword evidence="3" id="KW-1185">Reference proteome</keyword>
<keyword evidence="1" id="KW-0472">Membrane</keyword>
<evidence type="ECO:0000256" key="1">
    <source>
        <dbReference type="SAM" id="Phobius"/>
    </source>
</evidence>
<feature type="transmembrane region" description="Helical" evidence="1">
    <location>
        <begin position="30"/>
        <end position="49"/>
    </location>
</feature>
<comment type="caution">
    <text evidence="2">The sequence shown here is derived from an EMBL/GenBank/DDBJ whole genome shotgun (WGS) entry which is preliminary data.</text>
</comment>
<proteinExistence type="predicted"/>
<organism evidence="2 3">
    <name type="scientific">Alkalibacterium iburiense</name>
    <dbReference type="NCBI Taxonomy" id="290589"/>
    <lineage>
        <taxon>Bacteria</taxon>
        <taxon>Bacillati</taxon>
        <taxon>Bacillota</taxon>
        <taxon>Bacilli</taxon>
        <taxon>Lactobacillales</taxon>
        <taxon>Carnobacteriaceae</taxon>
        <taxon>Alkalibacterium</taxon>
    </lineage>
</organism>
<evidence type="ECO:0000313" key="3">
    <source>
        <dbReference type="Proteomes" id="UP001501166"/>
    </source>
</evidence>
<sequence length="130" mass="15243">MTMFLAVIFTPVIFLSGVFNRNILKIFFILEIFSYIFFVLDFENIIYIFHNKPVEAYTGGFKRDDLNGIKVGTKNIIDQLPSLISISVLSVILFVFSLKPTIYFAIFYYILCVVILIYLKKKKIYENRNQ</sequence>